<gene>
    <name evidence="1" type="ORF">ACFO3G_08800</name>
</gene>
<keyword evidence="2" id="KW-1185">Reference proteome</keyword>
<name>A0ABV9KAK8_9PORP</name>
<protein>
    <submittedName>
        <fullName evidence="1">Restriction endonuclease subunit M</fullName>
    </submittedName>
</protein>
<organism evidence="1 2">
    <name type="scientific">Falsiporphyromonas endometrii</name>
    <dbReference type="NCBI Taxonomy" id="1387297"/>
    <lineage>
        <taxon>Bacteria</taxon>
        <taxon>Pseudomonadati</taxon>
        <taxon>Bacteroidota</taxon>
        <taxon>Bacteroidia</taxon>
        <taxon>Bacteroidales</taxon>
        <taxon>Porphyromonadaceae</taxon>
        <taxon>Falsiporphyromonas</taxon>
    </lineage>
</organism>
<evidence type="ECO:0000313" key="1">
    <source>
        <dbReference type="EMBL" id="MFC4666691.1"/>
    </source>
</evidence>
<sequence>MWLNDLVDINEDDLIEYDNKLLPILLKDHSSGRNIIWATNDYEDLGVKYQFSSEIREGLITGMNRHIIRPRVLKSRILQDSRSKEKAEVFSPSWICNKQNNLIDNEWFCREGVFNVETHNGWKTNPKPIKFTNEEGRRWQDYVKEQRLEICCGEAPYIVSRYDTTTGESIPVKDRIGILDRKFRVVHENTHDANFEEWHHWMKQALMATYAYEWQGDNLLLARENVLFSYIDYFCLKYETSELRTDILEEVAEIISWNLWQMDGLKGVIPQTCYEEEEPNLFFPSESHPCIGCQTGKMSEHNGVQCQIKDWSSEKQDIIPFHSLI</sequence>
<dbReference type="Proteomes" id="UP001596020">
    <property type="component" value="Unassembled WGS sequence"/>
</dbReference>
<keyword evidence="1" id="KW-0540">Nuclease</keyword>
<reference evidence="2" key="1">
    <citation type="journal article" date="2019" name="Int. J. Syst. Evol. Microbiol.">
        <title>The Global Catalogue of Microorganisms (GCM) 10K type strain sequencing project: providing services to taxonomists for standard genome sequencing and annotation.</title>
        <authorList>
            <consortium name="The Broad Institute Genomics Platform"/>
            <consortium name="The Broad Institute Genome Sequencing Center for Infectious Disease"/>
            <person name="Wu L."/>
            <person name="Ma J."/>
        </authorList>
    </citation>
    <scope>NUCLEOTIDE SEQUENCE [LARGE SCALE GENOMIC DNA]</scope>
    <source>
        <strain evidence="2">CGMCC 4.7357</strain>
    </source>
</reference>
<proteinExistence type="predicted"/>
<dbReference type="GO" id="GO:0004519">
    <property type="term" value="F:endonuclease activity"/>
    <property type="evidence" value="ECO:0007669"/>
    <property type="project" value="UniProtKB-KW"/>
</dbReference>
<evidence type="ECO:0000313" key="2">
    <source>
        <dbReference type="Proteomes" id="UP001596020"/>
    </source>
</evidence>
<accession>A0ABV9KAK8</accession>
<keyword evidence="1" id="KW-0378">Hydrolase</keyword>
<dbReference type="RefSeq" id="WP_380080008.1">
    <property type="nucleotide sequence ID" value="NZ_JBHSGO010000213.1"/>
</dbReference>
<keyword evidence="1" id="KW-0255">Endonuclease</keyword>
<comment type="caution">
    <text evidence="1">The sequence shown here is derived from an EMBL/GenBank/DDBJ whole genome shotgun (WGS) entry which is preliminary data.</text>
</comment>
<dbReference type="EMBL" id="JBHSGO010000213">
    <property type="protein sequence ID" value="MFC4666691.1"/>
    <property type="molecule type" value="Genomic_DNA"/>
</dbReference>